<evidence type="ECO:0000313" key="2">
    <source>
        <dbReference type="EMBL" id="PZR54305.1"/>
    </source>
</evidence>
<name>A0A2W5X1W1_9MICO</name>
<reference evidence="2 3" key="1">
    <citation type="submission" date="2018-06" db="EMBL/GenBank/DDBJ databases">
        <title>Whole genome sequencing of a novel hydrocarbon degrading bacterial strain, PW21 isolated from oil contaminated produced water sample.</title>
        <authorList>
            <person name="Nagkirti P."/>
            <person name="Shaikh A."/>
            <person name="Gowdaman V."/>
            <person name="Engineer A.E."/>
            <person name="Dagar S."/>
            <person name="Dhakephalkar P.K."/>
        </authorList>
    </citation>
    <scope>NUCLEOTIDE SEQUENCE [LARGE SCALE GENOMIC DNA]</scope>
    <source>
        <strain evidence="2 3">PW21</strain>
    </source>
</reference>
<feature type="region of interest" description="Disordered" evidence="1">
    <location>
        <begin position="161"/>
        <end position="183"/>
    </location>
</feature>
<dbReference type="PANTHER" id="PTHR18895">
    <property type="entry name" value="HEMK METHYLTRANSFERASE"/>
    <property type="match status" value="1"/>
</dbReference>
<dbReference type="SUPFAM" id="SSF53335">
    <property type="entry name" value="S-adenosyl-L-methionine-dependent methyltransferases"/>
    <property type="match status" value="1"/>
</dbReference>
<dbReference type="InterPro" id="IPR050320">
    <property type="entry name" value="N5-glutamine_MTase"/>
</dbReference>
<organism evidence="2 3">
    <name type="scientific">Xylanimonas oleitrophica</name>
    <dbReference type="NCBI Taxonomy" id="2607479"/>
    <lineage>
        <taxon>Bacteria</taxon>
        <taxon>Bacillati</taxon>
        <taxon>Actinomycetota</taxon>
        <taxon>Actinomycetes</taxon>
        <taxon>Micrococcales</taxon>
        <taxon>Promicromonosporaceae</taxon>
        <taxon>Xylanimonas</taxon>
    </lineage>
</organism>
<dbReference type="PANTHER" id="PTHR18895:SF74">
    <property type="entry name" value="MTRF1L RELEASE FACTOR GLUTAMINE METHYLTRANSFERASE"/>
    <property type="match status" value="1"/>
</dbReference>
<evidence type="ECO:0000256" key="1">
    <source>
        <dbReference type="SAM" id="MobiDB-lite"/>
    </source>
</evidence>
<protein>
    <submittedName>
        <fullName evidence="2">Uncharacterized protein</fullName>
    </submittedName>
</protein>
<evidence type="ECO:0000313" key="3">
    <source>
        <dbReference type="Proteomes" id="UP000248783"/>
    </source>
</evidence>
<dbReference type="InterPro" id="IPR029063">
    <property type="entry name" value="SAM-dependent_MTases_sf"/>
</dbReference>
<dbReference type="Gene3D" id="3.40.50.150">
    <property type="entry name" value="Vaccinia Virus protein VP39"/>
    <property type="match status" value="1"/>
</dbReference>
<dbReference type="EMBL" id="QKWH01000002">
    <property type="protein sequence ID" value="PZR54305.1"/>
    <property type="molecule type" value="Genomic_DNA"/>
</dbReference>
<keyword evidence="3" id="KW-1185">Reference proteome</keyword>
<gene>
    <name evidence="2" type="ORF">DNL40_05210</name>
</gene>
<accession>A0A2W5X1W1</accession>
<comment type="caution">
    <text evidence="2">The sequence shown here is derived from an EMBL/GenBank/DDBJ whole genome shotgun (WGS) entry which is preliminary data.</text>
</comment>
<sequence length="334" mass="34378">MRHDVVARLRAAGCVFPEEEARLLLEAAGLDVPPGRTSPDRQLELPIPQGAAERDAGTAPPGRAASLEALDALVTRREAGEPLEHLLGWVELAGRRWHVGPGVFVPRQRSELMVAQALDLVAAGPWCRTAGPTLTVLDLCCGSGAVGGAVVARLLARAARRSRTGDGSGDGSGSGDGGKHHPEPAVVLHAADVDPAATAYAARNLEPLGGTVHTGDLYSALPVTLRGTVDLLLCHAPYVPTAALATMPPEARDHEPRTALDGGPDGLDVLRRVVAGAPRWLAPGGSLLFEVGDEHQLTETTALLGRAGLTPAVVQDDEAGATVVVGTARTSAAA</sequence>
<proteinExistence type="predicted"/>
<feature type="compositionally biased region" description="Gly residues" evidence="1">
    <location>
        <begin position="166"/>
        <end position="176"/>
    </location>
</feature>
<dbReference type="AlphaFoldDB" id="A0A2W5X1W1"/>
<dbReference type="Proteomes" id="UP000248783">
    <property type="component" value="Unassembled WGS sequence"/>
</dbReference>